<sequence length="61" mass="6386">MAEPAIRIVRGNPDDVEVAALVAVLSALGAGTPRSAPPGSPVPKPRKPVRFVPATSWRMAR</sequence>
<comment type="caution">
    <text evidence="2">The sequence shown here is derived from an EMBL/GenBank/DDBJ whole genome shotgun (WGS) entry which is preliminary data.</text>
</comment>
<proteinExistence type="predicted"/>
<name>A0ABP6W901_9PSEU</name>
<evidence type="ECO:0000313" key="2">
    <source>
        <dbReference type="EMBL" id="GAA3548443.1"/>
    </source>
</evidence>
<protein>
    <recommendedName>
        <fullName evidence="4">Acyl-CoA carboxylase epsilon subunit</fullName>
    </recommendedName>
</protein>
<evidence type="ECO:0000313" key="3">
    <source>
        <dbReference type="Proteomes" id="UP001500689"/>
    </source>
</evidence>
<evidence type="ECO:0000256" key="1">
    <source>
        <dbReference type="SAM" id="MobiDB-lite"/>
    </source>
</evidence>
<dbReference type="Proteomes" id="UP001500689">
    <property type="component" value="Unassembled WGS sequence"/>
</dbReference>
<gene>
    <name evidence="2" type="ORF">GCM10022222_35050</name>
</gene>
<dbReference type="EMBL" id="BAAAZN010000006">
    <property type="protein sequence ID" value="GAA3548443.1"/>
    <property type="molecule type" value="Genomic_DNA"/>
</dbReference>
<dbReference type="Pfam" id="PF13822">
    <property type="entry name" value="ACC_epsilon"/>
    <property type="match status" value="1"/>
</dbReference>
<feature type="region of interest" description="Disordered" evidence="1">
    <location>
        <begin position="30"/>
        <end position="61"/>
    </location>
</feature>
<accession>A0ABP6W901</accession>
<reference evidence="3" key="1">
    <citation type="journal article" date="2019" name="Int. J. Syst. Evol. Microbiol.">
        <title>The Global Catalogue of Microorganisms (GCM) 10K type strain sequencing project: providing services to taxonomists for standard genome sequencing and annotation.</title>
        <authorList>
            <consortium name="The Broad Institute Genomics Platform"/>
            <consortium name="The Broad Institute Genome Sequencing Center for Infectious Disease"/>
            <person name="Wu L."/>
            <person name="Ma J."/>
        </authorList>
    </citation>
    <scope>NUCLEOTIDE SEQUENCE [LARGE SCALE GENOMIC DNA]</scope>
    <source>
        <strain evidence="3">JCM 16898</strain>
    </source>
</reference>
<dbReference type="InterPro" id="IPR032716">
    <property type="entry name" value="ACC_epsilon"/>
</dbReference>
<evidence type="ECO:0008006" key="4">
    <source>
        <dbReference type="Google" id="ProtNLM"/>
    </source>
</evidence>
<dbReference type="RefSeq" id="WP_344860994.1">
    <property type="nucleotide sequence ID" value="NZ_BAAAZN010000006.1"/>
</dbReference>
<organism evidence="2 3">
    <name type="scientific">Amycolatopsis ultiminotia</name>
    <dbReference type="NCBI Taxonomy" id="543629"/>
    <lineage>
        <taxon>Bacteria</taxon>
        <taxon>Bacillati</taxon>
        <taxon>Actinomycetota</taxon>
        <taxon>Actinomycetes</taxon>
        <taxon>Pseudonocardiales</taxon>
        <taxon>Pseudonocardiaceae</taxon>
        <taxon>Amycolatopsis</taxon>
    </lineage>
</organism>
<keyword evidence="3" id="KW-1185">Reference proteome</keyword>